<dbReference type="SUPFAM" id="SSF50249">
    <property type="entry name" value="Nucleic acid-binding proteins"/>
    <property type="match status" value="1"/>
</dbReference>
<dbReference type="GO" id="GO:0000932">
    <property type="term" value="C:P-body"/>
    <property type="evidence" value="ECO:0007669"/>
    <property type="project" value="TreeGrafter"/>
</dbReference>
<dbReference type="PANTHER" id="PTHR23355:SF9">
    <property type="entry name" value="DIS3-LIKE EXONUCLEASE 2"/>
    <property type="match status" value="1"/>
</dbReference>
<dbReference type="InterPro" id="IPR012340">
    <property type="entry name" value="NA-bd_OB-fold"/>
</dbReference>
<protein>
    <recommendedName>
        <fullName evidence="1">RNB domain-containing protein</fullName>
    </recommendedName>
</protein>
<dbReference type="SMART" id="SM00955">
    <property type="entry name" value="RNB"/>
    <property type="match status" value="1"/>
</dbReference>
<dbReference type="PANTHER" id="PTHR23355">
    <property type="entry name" value="RIBONUCLEASE"/>
    <property type="match status" value="1"/>
</dbReference>
<evidence type="ECO:0000259" key="1">
    <source>
        <dbReference type="SMART" id="SM00955"/>
    </source>
</evidence>
<dbReference type="EMBL" id="MN739729">
    <property type="protein sequence ID" value="QHT23215.1"/>
    <property type="molecule type" value="Genomic_DNA"/>
</dbReference>
<name>A0A6C0E716_9ZZZZ</name>
<proteinExistence type="predicted"/>
<feature type="domain" description="RNB" evidence="1">
    <location>
        <begin position="197"/>
        <end position="463"/>
    </location>
</feature>
<dbReference type="GO" id="GO:0003723">
    <property type="term" value="F:RNA binding"/>
    <property type="evidence" value="ECO:0007669"/>
    <property type="project" value="InterPro"/>
</dbReference>
<sequence length="581" mass="68600">MTNYKIIIDHRNYDTWKIVNATTFDPCSLDIGNDPGLHKLLNNDIFTFNKEKVNIVHSVLRSSDSIAGVLILENNKTYGRMKDKLLYKCVPDDIRIPSFLVPYEMKKMGFSKSFVNLYVTFRFHEWTAKHPQGILQQVIGPVDVLENFYEYQLYCKSLNTSIQKFHKDTIQFLKKKSEDNDHLVDMIAKEYPHLECRTNLNEWNIFSVDPDKSVDFDDAFSIKPIATSSTPSLVLLSIYISNVTVWIDYLNLWKSFSRRISTIYLPDKKRPMLPTILSDCLCSLQQNKKRIAFVLDITLDTEKNEILDLKFVNCVIQVKRNYVYEHPELLVMNDYIYLLKLVKRLSLKYNYLNNIQDSHDVVGYLMIFMNYHAAQDLLKHKNGIFRSTTMKKIVTVPDNIPAEVGKFITIWNSFSGQYINMSETQDIQSTRHDVLEMDAYIHITSPIRRLVDLLNMIQFQFNRNMITLSDHALTFYKQWLKEMDYINTTMRSIRKVQNDCQILDLCSRTPAILDKLYEGYCFDKIVREDGLYQMIVYLPEIKLTSRVVIRDNLENYEQRQFQLYLFHNEEKFKKKIRLQLV</sequence>
<reference evidence="2" key="1">
    <citation type="journal article" date="2020" name="Nature">
        <title>Giant virus diversity and host interactions through global metagenomics.</title>
        <authorList>
            <person name="Schulz F."/>
            <person name="Roux S."/>
            <person name="Paez-Espino D."/>
            <person name="Jungbluth S."/>
            <person name="Walsh D.A."/>
            <person name="Denef V.J."/>
            <person name="McMahon K.D."/>
            <person name="Konstantinidis K.T."/>
            <person name="Eloe-Fadrosh E.A."/>
            <person name="Kyrpides N.C."/>
            <person name="Woyke T."/>
        </authorList>
    </citation>
    <scope>NUCLEOTIDE SEQUENCE</scope>
    <source>
        <strain evidence="2">GVMAG-M-3300023179-114</strain>
    </source>
</reference>
<evidence type="ECO:0000313" key="2">
    <source>
        <dbReference type="EMBL" id="QHT23215.1"/>
    </source>
</evidence>
<dbReference type="GO" id="GO:0006402">
    <property type="term" value="P:mRNA catabolic process"/>
    <property type="evidence" value="ECO:0007669"/>
    <property type="project" value="TreeGrafter"/>
</dbReference>
<dbReference type="AlphaFoldDB" id="A0A6C0E716"/>
<organism evidence="2">
    <name type="scientific">viral metagenome</name>
    <dbReference type="NCBI Taxonomy" id="1070528"/>
    <lineage>
        <taxon>unclassified sequences</taxon>
        <taxon>metagenomes</taxon>
        <taxon>organismal metagenomes</taxon>
    </lineage>
</organism>
<dbReference type="InterPro" id="IPR050180">
    <property type="entry name" value="RNR_Ribonuclease"/>
</dbReference>
<dbReference type="Pfam" id="PF00773">
    <property type="entry name" value="RNB"/>
    <property type="match status" value="1"/>
</dbReference>
<accession>A0A6C0E716</accession>
<dbReference type="InterPro" id="IPR001900">
    <property type="entry name" value="RNase_II/R"/>
</dbReference>
<dbReference type="GO" id="GO:0000175">
    <property type="term" value="F:3'-5'-RNA exonuclease activity"/>
    <property type="evidence" value="ECO:0007669"/>
    <property type="project" value="TreeGrafter"/>
</dbReference>